<sequence>MTPELAPSSPSFRTTPVSSPLSCYQALHPIGWAGMEWVLYTTLAGGLLATTYDLSCPIYAPYIGHLQWNRISKLEPSDPETETLPLGHRGPIPI</sequence>
<keyword evidence="4" id="KW-1185">Reference proteome</keyword>
<name>A0A4Y2VFN4_ARAVE</name>
<dbReference type="EMBL" id="BGPR01046451">
    <property type="protein sequence ID" value="GBO23401.1"/>
    <property type="molecule type" value="Genomic_DNA"/>
</dbReference>
<dbReference type="AlphaFoldDB" id="A0A4Y2VFN4"/>
<evidence type="ECO:0000313" key="2">
    <source>
        <dbReference type="EMBL" id="GBO23401.1"/>
    </source>
</evidence>
<evidence type="ECO:0000313" key="3">
    <source>
        <dbReference type="EMBL" id="GBO23402.1"/>
    </source>
</evidence>
<comment type="caution">
    <text evidence="3">The sequence shown here is derived from an EMBL/GenBank/DDBJ whole genome shotgun (WGS) entry which is preliminary data.</text>
</comment>
<feature type="region of interest" description="Disordered" evidence="1">
    <location>
        <begin position="75"/>
        <end position="94"/>
    </location>
</feature>
<accession>A0A4Y2VFN4</accession>
<reference evidence="3 4" key="1">
    <citation type="journal article" date="2019" name="Sci. Rep.">
        <title>Orb-weaving spider Araneus ventricosus genome elucidates the spidroin gene catalogue.</title>
        <authorList>
            <person name="Kono N."/>
            <person name="Nakamura H."/>
            <person name="Ohtoshi R."/>
            <person name="Moran D.A.P."/>
            <person name="Shinohara A."/>
            <person name="Yoshida Y."/>
            <person name="Fujiwara M."/>
            <person name="Mori M."/>
            <person name="Tomita M."/>
            <person name="Arakawa K."/>
        </authorList>
    </citation>
    <scope>NUCLEOTIDE SEQUENCE [LARGE SCALE GENOMIC DNA]</scope>
</reference>
<evidence type="ECO:0000256" key="1">
    <source>
        <dbReference type="SAM" id="MobiDB-lite"/>
    </source>
</evidence>
<dbReference type="EMBL" id="BGPR01046452">
    <property type="protein sequence ID" value="GBO23402.1"/>
    <property type="molecule type" value="Genomic_DNA"/>
</dbReference>
<protein>
    <submittedName>
        <fullName evidence="3">Uncharacterized protein</fullName>
    </submittedName>
</protein>
<gene>
    <name evidence="3" type="ORF">AVEN_182287_1</name>
    <name evidence="2" type="ORF">AVEN_40019_1</name>
</gene>
<proteinExistence type="predicted"/>
<evidence type="ECO:0000313" key="4">
    <source>
        <dbReference type="Proteomes" id="UP000499080"/>
    </source>
</evidence>
<dbReference type="Proteomes" id="UP000499080">
    <property type="component" value="Unassembled WGS sequence"/>
</dbReference>
<organism evidence="3 4">
    <name type="scientific">Araneus ventricosus</name>
    <name type="common">Orbweaver spider</name>
    <name type="synonym">Epeira ventricosa</name>
    <dbReference type="NCBI Taxonomy" id="182803"/>
    <lineage>
        <taxon>Eukaryota</taxon>
        <taxon>Metazoa</taxon>
        <taxon>Ecdysozoa</taxon>
        <taxon>Arthropoda</taxon>
        <taxon>Chelicerata</taxon>
        <taxon>Arachnida</taxon>
        <taxon>Araneae</taxon>
        <taxon>Araneomorphae</taxon>
        <taxon>Entelegynae</taxon>
        <taxon>Araneoidea</taxon>
        <taxon>Araneidae</taxon>
        <taxon>Araneus</taxon>
    </lineage>
</organism>